<dbReference type="CDD" id="cd07178">
    <property type="entry name" value="terB_like_YebE"/>
    <property type="match status" value="1"/>
</dbReference>
<dbReference type="Proteomes" id="UP000191135">
    <property type="component" value="Chromosome"/>
</dbReference>
<dbReference type="Gene3D" id="1.10.3680.10">
    <property type="entry name" value="TerB-like"/>
    <property type="match status" value="1"/>
</dbReference>
<protein>
    <submittedName>
        <fullName evidence="2">Inner membrane protein YebE</fullName>
    </submittedName>
</protein>
<evidence type="ECO:0000256" key="1">
    <source>
        <dbReference type="SAM" id="Phobius"/>
    </source>
</evidence>
<evidence type="ECO:0000313" key="2">
    <source>
        <dbReference type="EMBL" id="AQZ51001.1"/>
    </source>
</evidence>
<dbReference type="STRING" id="1122214.Mame_01652"/>
<dbReference type="InterPro" id="IPR029024">
    <property type="entry name" value="TerB-like"/>
</dbReference>
<proteinExistence type="predicted"/>
<dbReference type="OrthoDB" id="5459344at2"/>
<sequence length="263" mass="26748">MNPQKLLEQFLGPDAAAKLGSGYHGAQGTQQAQGGNGIGGLISGALGGRGTQQSQKGGGIGVPGGALGGLAAGGLLGVMLGNKKIRKMAGGALGYGGAAVLGALAHRAYQNWQAGQQADQAPVATATDVPQEGSRFAPSLGADNKPFALALIRSMIAAANADGHIGADEQKQIFEAANGSDLDADDKAFIFDAMQNPLSPDQIAALAADQEQAAELYLAARVAIDPDHPDEKAFLQKLSQSLRLPIALANHLDAQVAQNLETR</sequence>
<evidence type="ECO:0000313" key="3">
    <source>
        <dbReference type="Proteomes" id="UP000191135"/>
    </source>
</evidence>
<dbReference type="KEGG" id="mmed:Mame_01652"/>
<keyword evidence="1" id="KW-0472">Membrane</keyword>
<keyword evidence="1" id="KW-0812">Transmembrane</keyword>
<dbReference type="SUPFAM" id="SSF158682">
    <property type="entry name" value="TerB-like"/>
    <property type="match status" value="1"/>
</dbReference>
<reference evidence="2 3" key="1">
    <citation type="submission" date="2017-03" db="EMBL/GenBank/DDBJ databases">
        <title>Foreign affairs: Plasmid Transfer between Roseobacters and Rhizobia.</title>
        <authorList>
            <person name="Bartling P."/>
            <person name="Bunk B."/>
            <person name="Overmann J."/>
            <person name="Brinkmann H."/>
            <person name="Petersen J."/>
        </authorList>
    </citation>
    <scope>NUCLEOTIDE SEQUENCE [LARGE SCALE GENOMIC DNA]</scope>
    <source>
        <strain evidence="2 3">MACL11</strain>
    </source>
</reference>
<organism evidence="2 3">
    <name type="scientific">Martelella mediterranea DSM 17316</name>
    <dbReference type="NCBI Taxonomy" id="1122214"/>
    <lineage>
        <taxon>Bacteria</taxon>
        <taxon>Pseudomonadati</taxon>
        <taxon>Pseudomonadota</taxon>
        <taxon>Alphaproteobacteria</taxon>
        <taxon>Hyphomicrobiales</taxon>
        <taxon>Aurantimonadaceae</taxon>
        <taxon>Martelella</taxon>
    </lineage>
</organism>
<dbReference type="eggNOG" id="COG2979">
    <property type="taxonomic scope" value="Bacteria"/>
</dbReference>
<gene>
    <name evidence="2" type="primary">yebE</name>
    <name evidence="2" type="ORF">Mame_01652</name>
</gene>
<dbReference type="Pfam" id="PF04391">
    <property type="entry name" value="DUF533"/>
    <property type="match status" value="1"/>
</dbReference>
<feature type="transmembrane region" description="Helical" evidence="1">
    <location>
        <begin position="60"/>
        <end position="80"/>
    </location>
</feature>
<dbReference type="EMBL" id="CP020330">
    <property type="protein sequence ID" value="AQZ51001.1"/>
    <property type="molecule type" value="Genomic_DNA"/>
</dbReference>
<dbReference type="AlphaFoldDB" id="A0A1U9YZY1"/>
<dbReference type="InterPro" id="IPR007486">
    <property type="entry name" value="YebE"/>
</dbReference>
<keyword evidence="3" id="KW-1185">Reference proteome</keyword>
<accession>A0A1U9YZY1</accession>
<keyword evidence="1" id="KW-1133">Transmembrane helix</keyword>
<name>A0A1U9YZY1_9HYPH</name>